<feature type="transmembrane region" description="Helical" evidence="8">
    <location>
        <begin position="227"/>
        <end position="244"/>
    </location>
</feature>
<protein>
    <recommendedName>
        <fullName evidence="7">MFS-type drug efflux transporter P55</fullName>
    </recommendedName>
</protein>
<feature type="transmembrane region" description="Helical" evidence="8">
    <location>
        <begin position="466"/>
        <end position="484"/>
    </location>
</feature>
<evidence type="ECO:0000256" key="8">
    <source>
        <dbReference type="SAM" id="Phobius"/>
    </source>
</evidence>
<sequence length="504" mass="55008">MKENNKTLILIGLMIGVIFSELDETVVATAMPTIIRDLGGLALYGWVGGVYMLSMTSFMAILGKLADLYGRKKIYLFSMGLFMAGSIISGTAHSMEVLLIGRGIQGIGAGGLMPLAMVIFGDSFPVEQRAKLQGIFGAVMFIPQLLGPLIGGYFVQHISWHWIFLVNIPVGVLAAILLAIGLNETRVDKKINIDWFGGILLVITLISYLLTPVLHQTEGYAWSDPKIISLLILGTILLGLFIFVESKAKEPIIPLHLFKNRNFVVISALVFVFVLAIMGSLSSFPFFSQNVLGLTPTESGYLNLPIMVGAMGASVIAGRVMNRFSYRNIYGVSFIIPMIGFYLLTSITAHTSIMTFVIYFIILGLGFGALFNNALIVQESVEKENVGIAQSAVMLFQSIGMTIGFSLFGSLLASKITSGMKSLAGSLSVDQLLQLKNVQNGMIPSNLDPNLLEKVKTVFTHAFQDLYWVSFVLAILTFLICWGLKKEILIKKDEASEVKEVNSI</sequence>
<feature type="transmembrane region" description="Helical" evidence="8">
    <location>
        <begin position="392"/>
        <end position="413"/>
    </location>
</feature>
<comment type="subcellular location">
    <subcellularLocation>
        <location evidence="1">Cell membrane</location>
        <topology evidence="1">Multi-pass membrane protein</topology>
    </subcellularLocation>
</comment>
<dbReference type="PROSITE" id="PS50850">
    <property type="entry name" value="MFS"/>
    <property type="match status" value="1"/>
</dbReference>
<evidence type="ECO:0000313" key="11">
    <source>
        <dbReference type="Proteomes" id="UP000094580"/>
    </source>
</evidence>
<evidence type="ECO:0000256" key="5">
    <source>
        <dbReference type="ARBA" id="ARBA00022989"/>
    </source>
</evidence>
<dbReference type="NCBIfam" id="TIGR00711">
    <property type="entry name" value="efflux_EmrB"/>
    <property type="match status" value="1"/>
</dbReference>
<dbReference type="Pfam" id="PF07690">
    <property type="entry name" value="MFS_1"/>
    <property type="match status" value="1"/>
</dbReference>
<dbReference type="InterPro" id="IPR004638">
    <property type="entry name" value="EmrB-like"/>
</dbReference>
<evidence type="ECO:0000256" key="7">
    <source>
        <dbReference type="ARBA" id="ARBA00044273"/>
    </source>
</evidence>
<dbReference type="CDD" id="cd17502">
    <property type="entry name" value="MFS_Azr1_MDR_like"/>
    <property type="match status" value="1"/>
</dbReference>
<dbReference type="InterPro" id="IPR036259">
    <property type="entry name" value="MFS_trans_sf"/>
</dbReference>
<feature type="transmembrane region" description="Helical" evidence="8">
    <location>
        <begin position="299"/>
        <end position="317"/>
    </location>
</feature>
<organism evidence="10 11">
    <name type="scientific">Gottfriedia luciferensis</name>
    <dbReference type="NCBI Taxonomy" id="178774"/>
    <lineage>
        <taxon>Bacteria</taxon>
        <taxon>Bacillati</taxon>
        <taxon>Bacillota</taxon>
        <taxon>Bacilli</taxon>
        <taxon>Bacillales</taxon>
        <taxon>Bacillaceae</taxon>
        <taxon>Gottfriedia</taxon>
    </lineage>
</organism>
<feature type="transmembrane region" description="Helical" evidence="8">
    <location>
        <begin position="160"/>
        <end position="183"/>
    </location>
</feature>
<name>A0ABX2ZY75_9BACI</name>
<proteinExistence type="predicted"/>
<gene>
    <name evidence="10" type="ORF">BED47_03275</name>
</gene>
<comment type="caution">
    <text evidence="10">The sequence shown here is derived from an EMBL/GenBank/DDBJ whole genome shotgun (WGS) entry which is preliminary data.</text>
</comment>
<dbReference type="Proteomes" id="UP000094580">
    <property type="component" value="Unassembled WGS sequence"/>
</dbReference>
<dbReference type="PROSITE" id="PS00216">
    <property type="entry name" value="SUGAR_TRANSPORT_1"/>
    <property type="match status" value="1"/>
</dbReference>
<keyword evidence="4 8" id="KW-0812">Transmembrane</keyword>
<feature type="transmembrane region" description="Helical" evidence="8">
    <location>
        <begin position="74"/>
        <end position="93"/>
    </location>
</feature>
<dbReference type="Gene3D" id="1.20.1250.20">
    <property type="entry name" value="MFS general substrate transporter like domains"/>
    <property type="match status" value="1"/>
</dbReference>
<keyword evidence="11" id="KW-1185">Reference proteome</keyword>
<keyword evidence="2" id="KW-0813">Transport</keyword>
<keyword evidence="3" id="KW-1003">Cell membrane</keyword>
<keyword evidence="6 8" id="KW-0472">Membrane</keyword>
<evidence type="ECO:0000256" key="6">
    <source>
        <dbReference type="ARBA" id="ARBA00023136"/>
    </source>
</evidence>
<evidence type="ECO:0000256" key="4">
    <source>
        <dbReference type="ARBA" id="ARBA00022692"/>
    </source>
</evidence>
<evidence type="ECO:0000256" key="2">
    <source>
        <dbReference type="ARBA" id="ARBA00022448"/>
    </source>
</evidence>
<accession>A0ABX2ZY75</accession>
<dbReference type="SUPFAM" id="SSF103473">
    <property type="entry name" value="MFS general substrate transporter"/>
    <property type="match status" value="1"/>
</dbReference>
<feature type="transmembrane region" description="Helical" evidence="8">
    <location>
        <begin position="329"/>
        <end position="347"/>
    </location>
</feature>
<evidence type="ECO:0000259" key="9">
    <source>
        <dbReference type="PROSITE" id="PS50850"/>
    </source>
</evidence>
<feature type="transmembrane region" description="Helical" evidence="8">
    <location>
        <begin position="44"/>
        <end position="62"/>
    </location>
</feature>
<evidence type="ECO:0000256" key="1">
    <source>
        <dbReference type="ARBA" id="ARBA00004651"/>
    </source>
</evidence>
<dbReference type="PANTHER" id="PTHR23501">
    <property type="entry name" value="MAJOR FACILITATOR SUPERFAMILY"/>
    <property type="match status" value="1"/>
</dbReference>
<reference evidence="10 11" key="1">
    <citation type="submission" date="2016-07" db="EMBL/GenBank/DDBJ databases">
        <authorList>
            <person name="Townsley L."/>
            <person name="Shank E.A."/>
        </authorList>
    </citation>
    <scope>NUCLEOTIDE SEQUENCE [LARGE SCALE GENOMIC DNA]</scope>
    <source>
        <strain evidence="10 11">CH01</strain>
    </source>
</reference>
<evidence type="ECO:0000256" key="3">
    <source>
        <dbReference type="ARBA" id="ARBA00022475"/>
    </source>
</evidence>
<feature type="transmembrane region" description="Helical" evidence="8">
    <location>
        <begin position="195"/>
        <end position="215"/>
    </location>
</feature>
<dbReference type="InterPro" id="IPR011701">
    <property type="entry name" value="MFS"/>
</dbReference>
<feature type="transmembrane region" description="Helical" evidence="8">
    <location>
        <begin position="353"/>
        <end position="371"/>
    </location>
</feature>
<dbReference type="InterPro" id="IPR020846">
    <property type="entry name" value="MFS_dom"/>
</dbReference>
<feature type="domain" description="Major facilitator superfamily (MFS) profile" evidence="9">
    <location>
        <begin position="9"/>
        <end position="489"/>
    </location>
</feature>
<evidence type="ECO:0000313" key="10">
    <source>
        <dbReference type="EMBL" id="ODG93324.1"/>
    </source>
</evidence>
<dbReference type="Gene3D" id="1.20.1720.10">
    <property type="entry name" value="Multidrug resistance protein D"/>
    <property type="match status" value="1"/>
</dbReference>
<feature type="transmembrane region" description="Helical" evidence="8">
    <location>
        <begin position="99"/>
        <end position="120"/>
    </location>
</feature>
<dbReference type="InterPro" id="IPR005829">
    <property type="entry name" value="Sugar_transporter_CS"/>
</dbReference>
<keyword evidence="5 8" id="KW-1133">Transmembrane helix</keyword>
<dbReference type="RefSeq" id="WP_069032400.1">
    <property type="nucleotide sequence ID" value="NZ_MDKC01000002.1"/>
</dbReference>
<dbReference type="PANTHER" id="PTHR23501:SF191">
    <property type="entry name" value="VACUOLAR BASIC AMINO ACID TRANSPORTER 4"/>
    <property type="match status" value="1"/>
</dbReference>
<dbReference type="PRINTS" id="PR01036">
    <property type="entry name" value="TCRTETB"/>
</dbReference>
<feature type="transmembrane region" description="Helical" evidence="8">
    <location>
        <begin position="264"/>
        <end position="287"/>
    </location>
</feature>
<feature type="transmembrane region" description="Helical" evidence="8">
    <location>
        <begin position="132"/>
        <end position="154"/>
    </location>
</feature>
<dbReference type="EMBL" id="MDKC01000002">
    <property type="protein sequence ID" value="ODG93324.1"/>
    <property type="molecule type" value="Genomic_DNA"/>
</dbReference>